<reference evidence="4" key="1">
    <citation type="journal article" date="2019" name="Int. J. Syst. Evol. Microbiol.">
        <title>The Global Catalogue of Microorganisms (GCM) 10K type strain sequencing project: providing services to taxonomists for standard genome sequencing and annotation.</title>
        <authorList>
            <consortium name="The Broad Institute Genomics Platform"/>
            <consortium name="The Broad Institute Genome Sequencing Center for Infectious Disease"/>
            <person name="Wu L."/>
            <person name="Ma J."/>
        </authorList>
    </citation>
    <scope>NUCLEOTIDE SEQUENCE [LARGE SCALE GENOMIC DNA]</scope>
    <source>
        <strain evidence="4">KCTC 42143</strain>
    </source>
</reference>
<feature type="compositionally biased region" description="Basic and acidic residues" evidence="1">
    <location>
        <begin position="132"/>
        <end position="141"/>
    </location>
</feature>
<dbReference type="PANTHER" id="PTHR35792:SF2">
    <property type="entry name" value="GENERAL STRESS PROTEIN"/>
    <property type="match status" value="1"/>
</dbReference>
<dbReference type="Pfam" id="PF12732">
    <property type="entry name" value="YtxH"/>
    <property type="match status" value="1"/>
</dbReference>
<keyword evidence="2" id="KW-1133">Transmembrane helix</keyword>
<evidence type="ECO:0000256" key="2">
    <source>
        <dbReference type="SAM" id="Phobius"/>
    </source>
</evidence>
<name>A0ABW4NJE7_9LACT</name>
<sequence length="141" mass="15929">MSKNNFMGTLFVGTAAAITALLFAPKSGRELRADLKKEALSLQEQAMDKVNQFTDEIKETYHEVEEEINYTNPDLAETMENIEDDLYTTNVKTHGSDVVLHSSNLKEEDTTTAPDQEYPPIEDLETPMPTDFKIDDKRGQI</sequence>
<gene>
    <name evidence="3" type="ORF">ACFSBK_01465</name>
</gene>
<accession>A0ABW4NJE7</accession>
<dbReference type="Proteomes" id="UP001597285">
    <property type="component" value="Unassembled WGS sequence"/>
</dbReference>
<evidence type="ECO:0000313" key="4">
    <source>
        <dbReference type="Proteomes" id="UP001597285"/>
    </source>
</evidence>
<feature type="region of interest" description="Disordered" evidence="1">
    <location>
        <begin position="101"/>
        <end position="141"/>
    </location>
</feature>
<feature type="transmembrane region" description="Helical" evidence="2">
    <location>
        <begin position="6"/>
        <end position="24"/>
    </location>
</feature>
<proteinExistence type="predicted"/>
<dbReference type="InterPro" id="IPR052928">
    <property type="entry name" value="Desiccation-related_membrane"/>
</dbReference>
<keyword evidence="2" id="KW-0472">Membrane</keyword>
<dbReference type="RefSeq" id="WP_058919585.1">
    <property type="nucleotide sequence ID" value="NZ_JBHSQC010000005.1"/>
</dbReference>
<dbReference type="InterPro" id="IPR024623">
    <property type="entry name" value="YtxH"/>
</dbReference>
<evidence type="ECO:0000256" key="1">
    <source>
        <dbReference type="SAM" id="MobiDB-lite"/>
    </source>
</evidence>
<dbReference type="PANTHER" id="PTHR35792">
    <property type="entry name" value="GENERAL STRESS PROTEIN"/>
    <property type="match status" value="1"/>
</dbReference>
<dbReference type="EMBL" id="JBHUFF010000006">
    <property type="protein sequence ID" value="MFD1798530.1"/>
    <property type="molecule type" value="Genomic_DNA"/>
</dbReference>
<keyword evidence="2" id="KW-0812">Transmembrane</keyword>
<organism evidence="3 4">
    <name type="scientific">Carnobacterium antarcticum</name>
    <dbReference type="NCBI Taxonomy" id="2126436"/>
    <lineage>
        <taxon>Bacteria</taxon>
        <taxon>Bacillati</taxon>
        <taxon>Bacillota</taxon>
        <taxon>Bacilli</taxon>
        <taxon>Lactobacillales</taxon>
        <taxon>Carnobacteriaceae</taxon>
        <taxon>Carnobacterium</taxon>
    </lineage>
</organism>
<comment type="caution">
    <text evidence="3">The sequence shown here is derived from an EMBL/GenBank/DDBJ whole genome shotgun (WGS) entry which is preliminary data.</text>
</comment>
<keyword evidence="4" id="KW-1185">Reference proteome</keyword>
<evidence type="ECO:0000313" key="3">
    <source>
        <dbReference type="EMBL" id="MFD1798530.1"/>
    </source>
</evidence>
<protein>
    <submittedName>
        <fullName evidence="3">YtxH domain-containing protein</fullName>
    </submittedName>
</protein>